<dbReference type="STRING" id="1724.GCA_001044175_00609"/>
<dbReference type="RefSeq" id="WP_048381835.1">
    <property type="nucleotide sequence ID" value="NZ_LDYE01000011.1"/>
</dbReference>
<dbReference type="Pfam" id="PF04016">
    <property type="entry name" value="DUF364"/>
    <property type="match status" value="1"/>
</dbReference>
<reference evidence="3 4" key="1">
    <citation type="submission" date="2017-10" db="EMBL/GenBank/DDBJ databases">
        <title>Sequencing the genomes of 1000 actinobacteria strains.</title>
        <authorList>
            <person name="Klenk H.-P."/>
        </authorList>
    </citation>
    <scope>NUCLEOTIDE SEQUENCE [LARGE SCALE GENOMIC DNA]</scope>
    <source>
        <strain evidence="3 4">DSM 20688</strain>
    </source>
</reference>
<feature type="domain" description="DUF4213" evidence="2">
    <location>
        <begin position="6"/>
        <end position="87"/>
    </location>
</feature>
<accession>A0A2A9DMU5</accession>
<organism evidence="3 4">
    <name type="scientific">Corynebacterium renale</name>
    <dbReference type="NCBI Taxonomy" id="1724"/>
    <lineage>
        <taxon>Bacteria</taxon>
        <taxon>Bacillati</taxon>
        <taxon>Actinomycetota</taxon>
        <taxon>Actinomycetes</taxon>
        <taxon>Mycobacteriales</taxon>
        <taxon>Corynebacteriaceae</taxon>
        <taxon>Corynebacterium</taxon>
    </lineage>
</organism>
<name>A0A2A9DMU5_9CORY</name>
<evidence type="ECO:0000313" key="4">
    <source>
        <dbReference type="Proteomes" id="UP000221653"/>
    </source>
</evidence>
<comment type="caution">
    <text evidence="3">The sequence shown here is derived from an EMBL/GenBank/DDBJ whole genome shotgun (WGS) entry which is preliminary data.</text>
</comment>
<proteinExistence type="predicted"/>
<evidence type="ECO:0000313" key="3">
    <source>
        <dbReference type="EMBL" id="PFG27701.1"/>
    </source>
</evidence>
<dbReference type="Proteomes" id="UP000221653">
    <property type="component" value="Unassembled WGS sequence"/>
</dbReference>
<dbReference type="OrthoDB" id="9806942at2"/>
<dbReference type="InterPro" id="IPR007161">
    <property type="entry name" value="DUF364"/>
</dbReference>
<dbReference type="Gene3D" id="3.30.390.100">
    <property type="match status" value="1"/>
</dbReference>
<gene>
    <name evidence="3" type="ORF">ATK06_0777</name>
</gene>
<dbReference type="Gene3D" id="3.40.50.11590">
    <property type="match status" value="1"/>
</dbReference>
<dbReference type="Pfam" id="PF13938">
    <property type="entry name" value="DUF4213"/>
    <property type="match status" value="1"/>
</dbReference>
<dbReference type="EMBL" id="PDJF01000001">
    <property type="protein sequence ID" value="PFG27701.1"/>
    <property type="molecule type" value="Genomic_DNA"/>
</dbReference>
<evidence type="ECO:0000259" key="1">
    <source>
        <dbReference type="Pfam" id="PF04016"/>
    </source>
</evidence>
<keyword evidence="4" id="KW-1185">Reference proteome</keyword>
<dbReference type="SUPFAM" id="SSF159713">
    <property type="entry name" value="Dhaf3308-like"/>
    <property type="match status" value="1"/>
</dbReference>
<sequence length="238" mass="25323">MSWHIYDTLRAPLPRDITVTDFGIAPHWAWVRTSDGHIGMGAVYPGDGRPVASDSPVGMSLHDASALITSWNFAEAGVGLATMNAWYNRPPVPAGTDADAFSAFARRCAGKRVGVVGHFPGLEKTLHPVADVHVFERVPRPGDYPDSAAEFLLPTMDAVFITASALVNKTLPRLLELCPHAWVALVGPSTPLASALFDAGVNCLSGFIPTNPMGLHASLRGIGGGRKWDHGVRVNVEG</sequence>
<protein>
    <recommendedName>
        <fullName evidence="5">Heavy-metal chelation protein</fullName>
    </recommendedName>
</protein>
<evidence type="ECO:0008006" key="5">
    <source>
        <dbReference type="Google" id="ProtNLM"/>
    </source>
</evidence>
<feature type="domain" description="Putative heavy-metal chelation" evidence="1">
    <location>
        <begin position="100"/>
        <end position="234"/>
    </location>
</feature>
<dbReference type="InterPro" id="IPR025251">
    <property type="entry name" value="DUF4213"/>
</dbReference>
<evidence type="ECO:0000259" key="2">
    <source>
        <dbReference type="Pfam" id="PF13938"/>
    </source>
</evidence>
<dbReference type="AlphaFoldDB" id="A0A2A9DMU5"/>